<dbReference type="AlphaFoldDB" id="M0QFD2"/>
<dbReference type="InterPro" id="IPR036291">
    <property type="entry name" value="NAD(P)-bd_dom_sf"/>
</dbReference>
<keyword evidence="3" id="KW-1185">Reference proteome</keyword>
<reference evidence="2 3" key="1">
    <citation type="submission" date="2013-01" db="EMBL/GenBank/DDBJ databases">
        <title>Whole genome shotgun sequence of Gordonia soli NBRC 108243.</title>
        <authorList>
            <person name="Isaki-Nakamura S."/>
            <person name="Hosoyama A."/>
            <person name="Tsuchikane K."/>
            <person name="Ando Y."/>
            <person name="Baba S."/>
            <person name="Ohji S."/>
            <person name="Hamada M."/>
            <person name="Tamura T."/>
            <person name="Yamazoe A."/>
            <person name="Yamazaki S."/>
            <person name="Fujita N."/>
        </authorList>
    </citation>
    <scope>NUCLEOTIDE SEQUENCE [LARGE SCALE GENOMIC DNA]</scope>
    <source>
        <strain evidence="2 3">NBRC 108243</strain>
    </source>
</reference>
<dbReference type="EMBL" id="BANX01000005">
    <property type="protein sequence ID" value="GAC67011.1"/>
    <property type="molecule type" value="Genomic_DNA"/>
</dbReference>
<proteinExistence type="predicted"/>
<dbReference type="STRING" id="1223545.GS4_05_02240"/>
<dbReference type="eggNOG" id="COG1748">
    <property type="taxonomic scope" value="Bacteria"/>
</dbReference>
<dbReference type="SUPFAM" id="SSF51735">
    <property type="entry name" value="NAD(P)-binding Rossmann-fold domains"/>
    <property type="match status" value="1"/>
</dbReference>
<evidence type="ECO:0000259" key="1">
    <source>
        <dbReference type="Pfam" id="PF01370"/>
    </source>
</evidence>
<dbReference type="RefSeq" id="WP_007617764.1">
    <property type="nucleotide sequence ID" value="NZ_BANX01000005.1"/>
</dbReference>
<gene>
    <name evidence="2" type="ORF">GS4_05_02240</name>
</gene>
<comment type="caution">
    <text evidence="2">The sequence shown here is derived from an EMBL/GenBank/DDBJ whole genome shotgun (WGS) entry which is preliminary data.</text>
</comment>
<evidence type="ECO:0000313" key="2">
    <source>
        <dbReference type="EMBL" id="GAC67011.1"/>
    </source>
</evidence>
<dbReference type="Proteomes" id="UP000011666">
    <property type="component" value="Unassembled WGS sequence"/>
</dbReference>
<feature type="domain" description="NAD-dependent epimerase/dehydratase" evidence="1">
    <location>
        <begin position="4"/>
        <end position="70"/>
    </location>
</feature>
<dbReference type="Pfam" id="PF01370">
    <property type="entry name" value="Epimerase"/>
    <property type="match status" value="1"/>
</dbReference>
<organism evidence="2 3">
    <name type="scientific">Gordonia soli NBRC 108243</name>
    <dbReference type="NCBI Taxonomy" id="1223545"/>
    <lineage>
        <taxon>Bacteria</taxon>
        <taxon>Bacillati</taxon>
        <taxon>Actinomycetota</taxon>
        <taxon>Actinomycetes</taxon>
        <taxon>Mycobacteriales</taxon>
        <taxon>Gordoniaceae</taxon>
        <taxon>Gordonia</taxon>
    </lineage>
</organism>
<name>M0QFD2_9ACTN</name>
<sequence length="321" mass="32879">MKSLVLGARGAVGRVVVDRLRSDGVEVVPAGRTPPSGGVRVDLGASDGLSALARAARGVDVVVNASGVEDPRIGMHVGSTPLVEISATAAYLDALATDAAADATVVLGAGLAPGLSTAMIDALAVEPGDEVDMLISLGSGEAHGAAAVEWTARLIGADLHDPPERRPVRNLIDVHRGEDPGGRRRRYLRADFPDHLLLGRSRDVTVRSHLALSSPLATASLGLVARVPRLAPLVARSPHIGGADWHLVADARRSGERVVATGVGQSIATGVLTALAAQRIADRPGAGLVTMADVLTLAEIAGQAADAVALEPAVNRSRPMR</sequence>
<dbReference type="Gene3D" id="3.40.50.720">
    <property type="entry name" value="NAD(P)-binding Rossmann-like Domain"/>
    <property type="match status" value="1"/>
</dbReference>
<accession>M0QFD2</accession>
<dbReference type="OrthoDB" id="1910498at2"/>
<dbReference type="InterPro" id="IPR001509">
    <property type="entry name" value="Epimerase_deHydtase"/>
</dbReference>
<protein>
    <recommendedName>
        <fullName evidence="1">NAD-dependent epimerase/dehydratase domain-containing protein</fullName>
    </recommendedName>
</protein>
<evidence type="ECO:0000313" key="3">
    <source>
        <dbReference type="Proteomes" id="UP000011666"/>
    </source>
</evidence>